<keyword evidence="1" id="KW-0547">Nucleotide-binding</keyword>
<protein>
    <submittedName>
        <fullName evidence="6">Competence protein ComFA</fullName>
    </submittedName>
</protein>
<dbReference type="InterPro" id="IPR014001">
    <property type="entry name" value="Helicase_ATP-bd"/>
</dbReference>
<dbReference type="RefSeq" id="WP_066448662.1">
    <property type="nucleotide sequence ID" value="NZ_JANKBF010000025.1"/>
</dbReference>
<dbReference type="SMART" id="SM00487">
    <property type="entry name" value="DEXDc"/>
    <property type="match status" value="1"/>
</dbReference>
<dbReference type="PROSITE" id="PS51194">
    <property type="entry name" value="HELICASE_CTER"/>
    <property type="match status" value="1"/>
</dbReference>
<dbReference type="Pfam" id="PF00270">
    <property type="entry name" value="DEAD"/>
    <property type="match status" value="1"/>
</dbReference>
<sequence>MQCPRCHNQDAQMFYQIDGQYYCRQCIPFHRVFVNEERQTESKEFLFHKPISYALNFQLSPSQQKISLRLLENYQNNLNSLVLAVCGSGKTEVVFELICYALNQGHRVCYCVPRKELVIELYQRLKEAFCNVTIGLLYGGHIENADSNFIVCTMHQLYRFENQIGFQLMIADEVDAFPYYGNDVLNEMFNRCCVGRYVKLSATIPLLKDNQDEVLIMNRRYHGHDLPVPKLLIIPTIFQGIVCKWLISHLQKKVIIYVSSIACVHKMVTYLASSFKVAGVSSQHMNNQETIQRFKDNQLDVIVSTTLLERGITIEDVQVIVYQGEKSIFDERTLTQIAGRVGRKPNHPSGKVYILASGRTKGIQQCIQNIKKLNSIDA</sequence>
<dbReference type="GO" id="GO:0005524">
    <property type="term" value="F:ATP binding"/>
    <property type="evidence" value="ECO:0007669"/>
    <property type="project" value="UniProtKB-KW"/>
</dbReference>
<dbReference type="Gene3D" id="3.40.50.300">
    <property type="entry name" value="P-loop containing nucleotide triphosphate hydrolases"/>
    <property type="match status" value="2"/>
</dbReference>
<dbReference type="PANTHER" id="PTHR30580">
    <property type="entry name" value="PRIMOSOMAL PROTEIN N"/>
    <property type="match status" value="1"/>
</dbReference>
<evidence type="ECO:0000256" key="3">
    <source>
        <dbReference type="ARBA" id="ARBA00023125"/>
    </source>
</evidence>
<evidence type="ECO:0000256" key="2">
    <source>
        <dbReference type="ARBA" id="ARBA00022840"/>
    </source>
</evidence>
<feature type="domain" description="Helicase ATP-binding" evidence="4">
    <location>
        <begin position="71"/>
        <end position="222"/>
    </location>
</feature>
<keyword evidence="7" id="KW-1185">Reference proteome</keyword>
<dbReference type="InterPro" id="IPR027417">
    <property type="entry name" value="P-loop_NTPase"/>
</dbReference>
<comment type="caution">
    <text evidence="6">The sequence shown here is derived from an EMBL/GenBank/DDBJ whole genome shotgun (WGS) entry which is preliminary data.</text>
</comment>
<dbReference type="SUPFAM" id="SSF52540">
    <property type="entry name" value="P-loop containing nucleoside triphosphate hydrolases"/>
    <property type="match status" value="1"/>
</dbReference>
<evidence type="ECO:0000259" key="5">
    <source>
        <dbReference type="PROSITE" id="PS51194"/>
    </source>
</evidence>
<gene>
    <name evidence="6" type="ORF">EDD60_10892</name>
</gene>
<keyword evidence="3" id="KW-0238">DNA-binding</keyword>
<dbReference type="PANTHER" id="PTHR30580:SF1">
    <property type="entry name" value="COMF OPERON PROTEIN 1"/>
    <property type="match status" value="1"/>
</dbReference>
<dbReference type="SMART" id="SM00490">
    <property type="entry name" value="HELICc"/>
    <property type="match status" value="1"/>
</dbReference>
<dbReference type="GO" id="GO:0003677">
    <property type="term" value="F:DNA binding"/>
    <property type="evidence" value="ECO:0007669"/>
    <property type="project" value="UniProtKB-KW"/>
</dbReference>
<dbReference type="AlphaFoldDB" id="A0A4R3Z5C4"/>
<dbReference type="EMBL" id="SMCQ01000008">
    <property type="protein sequence ID" value="TCV99651.1"/>
    <property type="molecule type" value="Genomic_DNA"/>
</dbReference>
<dbReference type="InterPro" id="IPR001650">
    <property type="entry name" value="Helicase_C-like"/>
</dbReference>
<evidence type="ECO:0000313" key="7">
    <source>
        <dbReference type="Proteomes" id="UP000295515"/>
    </source>
</evidence>
<dbReference type="InterPro" id="IPR011545">
    <property type="entry name" value="DEAD/DEAH_box_helicase_dom"/>
</dbReference>
<reference evidence="6 7" key="1">
    <citation type="submission" date="2019-03" db="EMBL/GenBank/DDBJ databases">
        <title>Genomic Encyclopedia of Type Strains, Phase IV (KMG-IV): sequencing the most valuable type-strain genomes for metagenomic binning, comparative biology and taxonomic classification.</title>
        <authorList>
            <person name="Goeker M."/>
        </authorList>
    </citation>
    <scope>NUCLEOTIDE SEQUENCE [LARGE SCALE GENOMIC DNA]</scope>
    <source>
        <strain evidence="6 7">DSM 29487</strain>
    </source>
</reference>
<dbReference type="Proteomes" id="UP000295515">
    <property type="component" value="Unassembled WGS sequence"/>
</dbReference>
<keyword evidence="2" id="KW-0067">ATP-binding</keyword>
<dbReference type="PROSITE" id="PS51192">
    <property type="entry name" value="HELICASE_ATP_BIND_1"/>
    <property type="match status" value="1"/>
</dbReference>
<name>A0A4R3Z5C4_9FIRM</name>
<organism evidence="6 7">
    <name type="scientific">Longibaculum muris</name>
    <dbReference type="NCBI Taxonomy" id="1796628"/>
    <lineage>
        <taxon>Bacteria</taxon>
        <taxon>Bacillati</taxon>
        <taxon>Bacillota</taxon>
        <taxon>Erysipelotrichia</taxon>
        <taxon>Erysipelotrichales</taxon>
        <taxon>Coprobacillaceae</taxon>
        <taxon>Longibaculum</taxon>
    </lineage>
</organism>
<accession>A0A4R3Z5C4</accession>
<dbReference type="GO" id="GO:0006310">
    <property type="term" value="P:DNA recombination"/>
    <property type="evidence" value="ECO:0007669"/>
    <property type="project" value="TreeGrafter"/>
</dbReference>
<dbReference type="Pfam" id="PF00271">
    <property type="entry name" value="Helicase_C"/>
    <property type="match status" value="1"/>
</dbReference>
<evidence type="ECO:0000256" key="1">
    <source>
        <dbReference type="ARBA" id="ARBA00022741"/>
    </source>
</evidence>
<dbReference type="GeneID" id="98915286"/>
<evidence type="ECO:0000259" key="4">
    <source>
        <dbReference type="PROSITE" id="PS51192"/>
    </source>
</evidence>
<dbReference type="CDD" id="cd18785">
    <property type="entry name" value="SF2_C"/>
    <property type="match status" value="1"/>
</dbReference>
<feature type="domain" description="Helicase C-terminal" evidence="5">
    <location>
        <begin position="242"/>
        <end position="378"/>
    </location>
</feature>
<dbReference type="GO" id="GO:0006302">
    <property type="term" value="P:double-strand break repair"/>
    <property type="evidence" value="ECO:0007669"/>
    <property type="project" value="TreeGrafter"/>
</dbReference>
<proteinExistence type="predicted"/>
<dbReference type="GO" id="GO:0006270">
    <property type="term" value="P:DNA replication initiation"/>
    <property type="evidence" value="ECO:0007669"/>
    <property type="project" value="TreeGrafter"/>
</dbReference>
<dbReference type="GO" id="GO:0043138">
    <property type="term" value="F:3'-5' DNA helicase activity"/>
    <property type="evidence" value="ECO:0007669"/>
    <property type="project" value="TreeGrafter"/>
</dbReference>
<evidence type="ECO:0000313" key="6">
    <source>
        <dbReference type="EMBL" id="TCV99651.1"/>
    </source>
</evidence>